<feature type="active site" description="Nucleophile" evidence="1">
    <location>
        <position position="113"/>
    </location>
</feature>
<dbReference type="SUPFAM" id="SSF53474">
    <property type="entry name" value="alpha/beta-Hydrolases"/>
    <property type="match status" value="1"/>
</dbReference>
<dbReference type="InterPro" id="IPR012354">
    <property type="entry name" value="Esterase_lipase"/>
</dbReference>
<feature type="active site" description="Charge relay system" evidence="1">
    <location>
        <position position="214"/>
    </location>
</feature>
<sequence length="264" mass="29723">MNNDDFRYMRRGKQLSGLTSKEMSLLEPVDKRGAGSERALLLLHGFSSSPAVYRCLIPQIKHYDAIVCPVLEGHAKSIDAFARSTAKDWRFTANKTCEILVNEYNKVDVLGLSLGGLLACELSQRFSLNHLFLLAPALKLKMNVAFMLKLAQILKCLGFYQLRNNAGNLITNKQAEIAYRKLPVTSIIEMLTLSQEYQWVPPTCPVDLFLGVHDEVVASAEVEQLFTPLPNAHIHWLKNSAHILPLDNDFKEIVECINKVNSQR</sequence>
<dbReference type="Proteomes" id="UP001139721">
    <property type="component" value="Unassembled WGS sequence"/>
</dbReference>
<dbReference type="InterPro" id="IPR000073">
    <property type="entry name" value="AB_hydrolase_1"/>
</dbReference>
<dbReference type="GO" id="GO:0052689">
    <property type="term" value="F:carboxylic ester hydrolase activity"/>
    <property type="evidence" value="ECO:0007669"/>
    <property type="project" value="InterPro"/>
</dbReference>
<feature type="domain" description="AB hydrolase-1" evidence="2">
    <location>
        <begin position="40"/>
        <end position="254"/>
    </location>
</feature>
<evidence type="ECO:0000313" key="3">
    <source>
        <dbReference type="EMBL" id="MCL9682939.1"/>
    </source>
</evidence>
<protein>
    <submittedName>
        <fullName evidence="3">Alpha/beta fold hydrolase</fullName>
    </submittedName>
</protein>
<proteinExistence type="predicted"/>
<evidence type="ECO:0000259" key="2">
    <source>
        <dbReference type="Pfam" id="PF12697"/>
    </source>
</evidence>
<evidence type="ECO:0000256" key="1">
    <source>
        <dbReference type="PIRSR" id="PIRSR017388-1"/>
    </source>
</evidence>
<gene>
    <name evidence="3" type="ORF">LOX96_02420</name>
</gene>
<accession>A0A9X2I8S4</accession>
<dbReference type="InterPro" id="IPR029058">
    <property type="entry name" value="AB_hydrolase_fold"/>
</dbReference>
<comment type="caution">
    <text evidence="3">The sequence shown here is derived from an EMBL/GenBank/DDBJ whole genome shotgun (WGS) entry which is preliminary data.</text>
</comment>
<evidence type="ECO:0000313" key="4">
    <source>
        <dbReference type="Proteomes" id="UP001139721"/>
    </source>
</evidence>
<keyword evidence="4" id="KW-1185">Reference proteome</keyword>
<dbReference type="AlphaFoldDB" id="A0A9X2I8S4"/>
<dbReference type="RefSeq" id="WP_250420185.1">
    <property type="nucleotide sequence ID" value="NZ_JAJKBJ010000002.1"/>
</dbReference>
<keyword evidence="3" id="KW-0378">Hydrolase</keyword>
<dbReference type="Gene3D" id="3.40.50.1820">
    <property type="entry name" value="alpha/beta hydrolase"/>
    <property type="match status" value="1"/>
</dbReference>
<dbReference type="EMBL" id="JAJKBJ010000002">
    <property type="protein sequence ID" value="MCL9682939.1"/>
    <property type="molecule type" value="Genomic_DNA"/>
</dbReference>
<dbReference type="Pfam" id="PF12697">
    <property type="entry name" value="Abhydrolase_6"/>
    <property type="match status" value="1"/>
</dbReference>
<name>A0A9X2I8S4_9GAMM</name>
<reference evidence="3" key="1">
    <citation type="submission" date="2021-11" db="EMBL/GenBank/DDBJ databases">
        <title>Legionella maioricencis sp. nov., a new species isolated from hot water samples in Mallorca.</title>
        <authorList>
            <person name="Crespi S."/>
            <person name="Drasar V."/>
            <person name="Salva-Serra F."/>
            <person name="Jaen-Luchoro D."/>
            <person name="Pineiro-Iglesias B."/>
            <person name="Aliaga F."/>
            <person name="Fernandez-Juarez V."/>
            <person name="Coll G."/>
            <person name="Moore E.R.B."/>
            <person name="Bennasar-Figueras A."/>
        </authorList>
    </citation>
    <scope>NUCLEOTIDE SEQUENCE</scope>
    <source>
        <strain evidence="3">HCPI-6</strain>
    </source>
</reference>
<dbReference type="PIRSF" id="PIRSF017388">
    <property type="entry name" value="Esterase_lipase"/>
    <property type="match status" value="1"/>
</dbReference>
<feature type="active site" description="Charge relay system" evidence="1">
    <location>
        <position position="242"/>
    </location>
</feature>
<organism evidence="3 4">
    <name type="scientific">Legionella maioricensis</name>
    <dbReference type="NCBI Taxonomy" id="2896528"/>
    <lineage>
        <taxon>Bacteria</taxon>
        <taxon>Pseudomonadati</taxon>
        <taxon>Pseudomonadota</taxon>
        <taxon>Gammaproteobacteria</taxon>
        <taxon>Legionellales</taxon>
        <taxon>Legionellaceae</taxon>
        <taxon>Legionella</taxon>
    </lineage>
</organism>